<dbReference type="InterPro" id="IPR043538">
    <property type="entry name" value="XYLT"/>
</dbReference>
<evidence type="ECO:0000313" key="22">
    <source>
        <dbReference type="EMBL" id="KOO25293.1"/>
    </source>
</evidence>
<evidence type="ECO:0000256" key="20">
    <source>
        <dbReference type="SAM" id="MobiDB-lite"/>
    </source>
</evidence>
<evidence type="ECO:0000256" key="7">
    <source>
        <dbReference type="ARBA" id="ARBA00022676"/>
    </source>
</evidence>
<comment type="pathway">
    <text evidence="4">Glycan metabolism; heparan sulfate biosynthesis.</text>
</comment>
<keyword evidence="9 21" id="KW-0812">Transmembrane</keyword>
<accession>A0A0M0JGC4</accession>
<evidence type="ECO:0000256" key="5">
    <source>
        <dbReference type="ARBA" id="ARBA00010195"/>
    </source>
</evidence>
<dbReference type="PANTHER" id="PTHR46025:SF3">
    <property type="entry name" value="XYLOSYLTRANSFERASE OXT"/>
    <property type="match status" value="1"/>
</dbReference>
<evidence type="ECO:0000313" key="23">
    <source>
        <dbReference type="Proteomes" id="UP000037460"/>
    </source>
</evidence>
<dbReference type="Pfam" id="PF02485">
    <property type="entry name" value="Branch"/>
    <property type="match status" value="1"/>
</dbReference>
<dbReference type="EC" id="2.4.2.26" evidence="6"/>
<evidence type="ECO:0000256" key="16">
    <source>
        <dbReference type="ARBA" id="ARBA00023157"/>
    </source>
</evidence>
<keyword evidence="15 21" id="KW-0472">Membrane</keyword>
<keyword evidence="10" id="KW-0479">Metal-binding</keyword>
<evidence type="ECO:0000256" key="10">
    <source>
        <dbReference type="ARBA" id="ARBA00022723"/>
    </source>
</evidence>
<evidence type="ECO:0000256" key="3">
    <source>
        <dbReference type="ARBA" id="ARBA00004840"/>
    </source>
</evidence>
<evidence type="ECO:0000256" key="21">
    <source>
        <dbReference type="SAM" id="Phobius"/>
    </source>
</evidence>
<keyword evidence="13 21" id="KW-1133">Transmembrane helix</keyword>
<dbReference type="GO" id="GO:0000139">
    <property type="term" value="C:Golgi membrane"/>
    <property type="evidence" value="ECO:0007669"/>
    <property type="project" value="UniProtKB-SubCell"/>
</dbReference>
<evidence type="ECO:0000256" key="14">
    <source>
        <dbReference type="ARBA" id="ARBA00023034"/>
    </source>
</evidence>
<keyword evidence="17" id="KW-0325">Glycoprotein</keyword>
<keyword evidence="14" id="KW-0333">Golgi apparatus</keyword>
<evidence type="ECO:0000256" key="18">
    <source>
        <dbReference type="ARBA" id="ARBA00042865"/>
    </source>
</evidence>
<proteinExistence type="inferred from homology"/>
<dbReference type="OrthoDB" id="2019572at2759"/>
<evidence type="ECO:0000256" key="11">
    <source>
        <dbReference type="ARBA" id="ARBA00022824"/>
    </source>
</evidence>
<keyword evidence="8 22" id="KW-0808">Transferase</keyword>
<dbReference type="GO" id="GO:0046872">
    <property type="term" value="F:metal ion binding"/>
    <property type="evidence" value="ECO:0007669"/>
    <property type="project" value="UniProtKB-KW"/>
</dbReference>
<reference evidence="23" key="1">
    <citation type="journal article" date="2015" name="PLoS Genet.">
        <title>Genome Sequence and Transcriptome Analyses of Chrysochromulina tobin: Metabolic Tools for Enhanced Algal Fitness in the Prominent Order Prymnesiales (Haptophyceae).</title>
        <authorList>
            <person name="Hovde B.T."/>
            <person name="Deodato C.R."/>
            <person name="Hunsperger H.M."/>
            <person name="Ryken S.A."/>
            <person name="Yost W."/>
            <person name="Jha R.K."/>
            <person name="Patterson J."/>
            <person name="Monnat R.J. Jr."/>
            <person name="Barlow S.B."/>
            <person name="Starkenburg S.R."/>
            <person name="Cattolico R.A."/>
        </authorList>
    </citation>
    <scope>NUCLEOTIDE SEQUENCE</scope>
    <source>
        <strain evidence="23">CCMP291</strain>
    </source>
</reference>
<feature type="region of interest" description="Disordered" evidence="20">
    <location>
        <begin position="488"/>
        <end position="508"/>
    </location>
</feature>
<evidence type="ECO:0000256" key="8">
    <source>
        <dbReference type="ARBA" id="ARBA00022679"/>
    </source>
</evidence>
<evidence type="ECO:0000256" key="1">
    <source>
        <dbReference type="ARBA" id="ARBA00004323"/>
    </source>
</evidence>
<keyword evidence="11" id="KW-0256">Endoplasmic reticulum</keyword>
<evidence type="ECO:0000256" key="9">
    <source>
        <dbReference type="ARBA" id="ARBA00022692"/>
    </source>
</evidence>
<feature type="transmembrane region" description="Helical" evidence="21">
    <location>
        <begin position="519"/>
        <end position="542"/>
    </location>
</feature>
<protein>
    <recommendedName>
        <fullName evidence="6">protein xylosyltransferase</fullName>
        <ecNumber evidence="6">2.4.2.26</ecNumber>
    </recommendedName>
    <alternativeName>
        <fullName evidence="18">Peptide O-xylosyltransferase</fullName>
    </alternativeName>
</protein>
<dbReference type="AlphaFoldDB" id="A0A0M0JGC4"/>
<evidence type="ECO:0000256" key="19">
    <source>
        <dbReference type="ARBA" id="ARBA00047847"/>
    </source>
</evidence>
<dbReference type="Proteomes" id="UP000037460">
    <property type="component" value="Unassembled WGS sequence"/>
</dbReference>
<dbReference type="GO" id="GO:0030158">
    <property type="term" value="F:protein xylosyltransferase activity"/>
    <property type="evidence" value="ECO:0007669"/>
    <property type="project" value="UniProtKB-EC"/>
</dbReference>
<keyword evidence="7" id="KW-0328">Glycosyltransferase</keyword>
<dbReference type="GO" id="GO:0050650">
    <property type="term" value="P:chondroitin sulfate proteoglycan biosynthetic process"/>
    <property type="evidence" value="ECO:0007669"/>
    <property type="project" value="TreeGrafter"/>
</dbReference>
<dbReference type="GO" id="GO:0005789">
    <property type="term" value="C:endoplasmic reticulum membrane"/>
    <property type="evidence" value="ECO:0007669"/>
    <property type="project" value="UniProtKB-SubCell"/>
</dbReference>
<comment type="pathway">
    <text evidence="3">Glycan metabolism; chondroitin sulfate biosynthesis.</text>
</comment>
<dbReference type="InterPro" id="IPR003406">
    <property type="entry name" value="Glyco_trans_14"/>
</dbReference>
<organism evidence="22 23">
    <name type="scientific">Chrysochromulina tobinii</name>
    <dbReference type="NCBI Taxonomy" id="1460289"/>
    <lineage>
        <taxon>Eukaryota</taxon>
        <taxon>Haptista</taxon>
        <taxon>Haptophyta</taxon>
        <taxon>Prymnesiophyceae</taxon>
        <taxon>Prymnesiales</taxon>
        <taxon>Chrysochromulinaceae</taxon>
        <taxon>Chrysochromulina</taxon>
    </lineage>
</organism>
<evidence type="ECO:0000256" key="12">
    <source>
        <dbReference type="ARBA" id="ARBA00022968"/>
    </source>
</evidence>
<dbReference type="UniPathway" id="UPA00756"/>
<evidence type="ECO:0000256" key="6">
    <source>
        <dbReference type="ARBA" id="ARBA00011972"/>
    </source>
</evidence>
<name>A0A0M0JGC4_9EUKA</name>
<evidence type="ECO:0000256" key="2">
    <source>
        <dbReference type="ARBA" id="ARBA00004648"/>
    </source>
</evidence>
<dbReference type="GO" id="GO:0015012">
    <property type="term" value="P:heparan sulfate proteoglycan biosynthetic process"/>
    <property type="evidence" value="ECO:0007669"/>
    <property type="project" value="UniProtKB-UniPathway"/>
</dbReference>
<dbReference type="UniPathway" id="UPA00755"/>
<keyword evidence="23" id="KW-1185">Reference proteome</keyword>
<evidence type="ECO:0000256" key="4">
    <source>
        <dbReference type="ARBA" id="ARBA00005093"/>
    </source>
</evidence>
<comment type="catalytic activity">
    <reaction evidence="19">
        <text>UDP-alpha-D-xylose + L-seryl-[protein] = 3-O-(beta-D-xylosyl)-L-seryl-[protein] + UDP + H(+)</text>
        <dbReference type="Rhea" id="RHEA:50192"/>
        <dbReference type="Rhea" id="RHEA-COMP:9863"/>
        <dbReference type="Rhea" id="RHEA-COMP:12567"/>
        <dbReference type="ChEBI" id="CHEBI:15378"/>
        <dbReference type="ChEBI" id="CHEBI:29999"/>
        <dbReference type="ChEBI" id="CHEBI:57632"/>
        <dbReference type="ChEBI" id="CHEBI:58223"/>
        <dbReference type="ChEBI" id="CHEBI:132085"/>
        <dbReference type="EC" id="2.4.2.26"/>
    </reaction>
</comment>
<keyword evidence="16" id="KW-1015">Disulfide bond</keyword>
<dbReference type="PANTHER" id="PTHR46025">
    <property type="entry name" value="XYLOSYLTRANSFERASE OXT"/>
    <property type="match status" value="1"/>
</dbReference>
<feature type="region of interest" description="Disordered" evidence="20">
    <location>
        <begin position="410"/>
        <end position="430"/>
    </location>
</feature>
<evidence type="ECO:0000256" key="13">
    <source>
        <dbReference type="ARBA" id="ARBA00022989"/>
    </source>
</evidence>
<evidence type="ECO:0000256" key="15">
    <source>
        <dbReference type="ARBA" id="ARBA00023136"/>
    </source>
</evidence>
<keyword evidence="12" id="KW-0735">Signal-anchor</keyword>
<comment type="similarity">
    <text evidence="5">Belongs to the glycosyltransferase 14 family. XylT subfamily.</text>
</comment>
<evidence type="ECO:0000256" key="17">
    <source>
        <dbReference type="ARBA" id="ARBA00023180"/>
    </source>
</evidence>
<comment type="caution">
    <text evidence="22">The sequence shown here is derived from an EMBL/GenBank/DDBJ whole genome shotgun (WGS) entry which is preliminary data.</text>
</comment>
<sequence length="567" mass="62608">MAGPVSDPHLNITDFDGRLLLPESDPLVEKCRSALRAREERSSLLPPLRIDPLLPLPLADAALPTPAVRFVFFIMASRSYAHETINRNVHALQRKGALNEPGTNESNLFLIHVDAKMKPEDRATLLANVRERPDIYYMRNPRHVMWAGFSMVSSLFDAMASLVSRKLVFEMFINLSDADLTLRTDGELRQFFGRYPGRSIMSIVPRNRDPRRYKLHESFRRFCWTECEGGTGWVVATSDGHQLDAHTVLGKKKCCWSRSAPIVYTRYRVKCPTANLPEVFHGSQWASLHWSLVHQLVRHPTAQGVLGAMEHTLLPDEAMLQTAAVNSPLRKTLIAQHMRFIEWPQLHGDANKYWASLGPQFHGGPMVLNETLTVHKAFLTSAMFARKFDPTIYADVLPIWDTWMLSKLATDGPGPRQPETGSASYHNDPRLEANIPTATAHESDALAVDARGLGQPGVRYSRSSSIELGAFIGFGLLKTTEHAHSLAAHAHGDEDGDGDGGEGHGHAHEAAPSVVGAFVLVWVFGLVGAGTLFACVTAARAVECSPFVLARLVGILHPKSANDAKKV</sequence>
<gene>
    <name evidence="22" type="ORF">Ctob_009516</name>
</gene>
<comment type="subcellular location">
    <subcellularLocation>
        <location evidence="2">Endoplasmic reticulum membrane</location>
        <topology evidence="2">Single-pass type II membrane protein</topology>
    </subcellularLocation>
    <subcellularLocation>
        <location evidence="1">Golgi apparatus membrane</location>
        <topology evidence="1">Single-pass type II membrane protein</topology>
    </subcellularLocation>
</comment>
<dbReference type="EMBL" id="JWZX01002995">
    <property type="protein sequence ID" value="KOO25293.1"/>
    <property type="molecule type" value="Genomic_DNA"/>
</dbReference>